<evidence type="ECO:0000313" key="1">
    <source>
        <dbReference type="EMBL" id="GMT27503.1"/>
    </source>
</evidence>
<accession>A0AAV5W9W6</accession>
<dbReference type="Proteomes" id="UP001432322">
    <property type="component" value="Unassembled WGS sequence"/>
</dbReference>
<organism evidence="1 2">
    <name type="scientific">Pristionchus fissidentatus</name>
    <dbReference type="NCBI Taxonomy" id="1538716"/>
    <lineage>
        <taxon>Eukaryota</taxon>
        <taxon>Metazoa</taxon>
        <taxon>Ecdysozoa</taxon>
        <taxon>Nematoda</taxon>
        <taxon>Chromadorea</taxon>
        <taxon>Rhabditida</taxon>
        <taxon>Rhabditina</taxon>
        <taxon>Diplogasteromorpha</taxon>
        <taxon>Diplogasteroidea</taxon>
        <taxon>Neodiplogasteridae</taxon>
        <taxon>Pristionchus</taxon>
    </lineage>
</organism>
<dbReference type="AlphaFoldDB" id="A0AAV5W9W6"/>
<name>A0AAV5W9W6_9BILA</name>
<proteinExistence type="predicted"/>
<keyword evidence="2" id="KW-1185">Reference proteome</keyword>
<evidence type="ECO:0000313" key="2">
    <source>
        <dbReference type="Proteomes" id="UP001432322"/>
    </source>
</evidence>
<reference evidence="1" key="1">
    <citation type="submission" date="2023-10" db="EMBL/GenBank/DDBJ databases">
        <title>Genome assembly of Pristionchus species.</title>
        <authorList>
            <person name="Yoshida K."/>
            <person name="Sommer R.J."/>
        </authorList>
    </citation>
    <scope>NUCLEOTIDE SEQUENCE</scope>
    <source>
        <strain evidence="1">RS5133</strain>
    </source>
</reference>
<gene>
    <name evidence="1" type="ORF">PFISCL1PPCAC_18800</name>
</gene>
<dbReference type="InterPro" id="IPR040128">
    <property type="entry name" value="T25E4.2-like"/>
</dbReference>
<dbReference type="PANTHER" id="PTHR22714:SF2">
    <property type="entry name" value="IONOTROPIC GLUTAMATE RECEPTOR L-GLUTAMATE AND GLYCINE-BINDING DOMAIN-CONTAINING PROTEIN"/>
    <property type="match status" value="1"/>
</dbReference>
<dbReference type="EMBL" id="BTSY01000005">
    <property type="protein sequence ID" value="GMT27503.1"/>
    <property type="molecule type" value="Genomic_DNA"/>
</dbReference>
<feature type="non-terminal residue" evidence="1">
    <location>
        <position position="119"/>
    </location>
</feature>
<dbReference type="PANTHER" id="PTHR22714">
    <property type="entry name" value="PROTEIN CBG02446-RELATED"/>
    <property type="match status" value="1"/>
</dbReference>
<sequence length="119" mass="13996">MGPYSYMHYNQHNEHCRIMTCEWGGEISYNIINIGVNSDYFAIVMRAARISIREYDREVDVLDPDVGYIFGNNTADIYWSLQRSDTERTKRFHAYFTLPVTQISYGYLSREDMTAVRTV</sequence>
<protein>
    <submittedName>
        <fullName evidence="1">Uncharacterized protein</fullName>
    </submittedName>
</protein>
<comment type="caution">
    <text evidence="1">The sequence shown here is derived from an EMBL/GenBank/DDBJ whole genome shotgun (WGS) entry which is preliminary data.</text>
</comment>